<keyword evidence="11" id="KW-1185">Reference proteome</keyword>
<comment type="caution">
    <text evidence="10">The sequence shown here is derived from an EMBL/GenBank/DDBJ whole genome shotgun (WGS) entry which is preliminary data.</text>
</comment>
<dbReference type="VEuPathDB" id="FungiDB:T552_02199"/>
<dbReference type="Pfam" id="PF13513">
    <property type="entry name" value="HEAT_EZ"/>
    <property type="match status" value="1"/>
</dbReference>
<keyword evidence="6" id="KW-0653">Protein transport</keyword>
<dbReference type="InterPro" id="IPR040928">
    <property type="entry name" value="Importin_rep_5"/>
</dbReference>
<proteinExistence type="predicted"/>
<dbReference type="GO" id="GO:0034399">
    <property type="term" value="C:nuclear periphery"/>
    <property type="evidence" value="ECO:0007669"/>
    <property type="project" value="EnsemblFungi"/>
</dbReference>
<dbReference type="InterPro" id="IPR041389">
    <property type="entry name" value="Importin_rep_6"/>
</dbReference>
<dbReference type="Pfam" id="PF18816">
    <property type="entry name" value="Importin_rep_5"/>
    <property type="match status" value="1"/>
</dbReference>
<keyword evidence="5" id="KW-0677">Repeat</keyword>
<dbReference type="GO" id="GO:0061608">
    <property type="term" value="F:nuclear import signal receptor activity"/>
    <property type="evidence" value="ECO:0007669"/>
    <property type="project" value="EnsemblFungi"/>
</dbReference>
<evidence type="ECO:0000256" key="5">
    <source>
        <dbReference type="ARBA" id="ARBA00022737"/>
    </source>
</evidence>
<dbReference type="InterPro" id="IPR058584">
    <property type="entry name" value="IMB1_TNPO1-like_TPR"/>
</dbReference>
<keyword evidence="3" id="KW-0813">Transport</keyword>
<dbReference type="Gene3D" id="1.25.10.10">
    <property type="entry name" value="Leucine-rich Repeat Variant"/>
    <property type="match status" value="1"/>
</dbReference>
<protein>
    <recommendedName>
        <fullName evidence="12">TOG domain-containing protein</fullName>
    </recommendedName>
</protein>
<dbReference type="Pfam" id="PF25574">
    <property type="entry name" value="TPR_IMB1"/>
    <property type="match status" value="1"/>
</dbReference>
<dbReference type="GO" id="GO:0008139">
    <property type="term" value="F:nuclear localization sequence binding"/>
    <property type="evidence" value="ECO:0007669"/>
    <property type="project" value="EnsemblFungi"/>
</dbReference>
<evidence type="ECO:0000256" key="6">
    <source>
        <dbReference type="ARBA" id="ARBA00022927"/>
    </source>
</evidence>
<keyword evidence="7" id="KW-0539">Nucleus</keyword>
<evidence type="ECO:0000256" key="4">
    <source>
        <dbReference type="ARBA" id="ARBA00022490"/>
    </source>
</evidence>
<dbReference type="Pfam" id="PF18808">
    <property type="entry name" value="Importin_rep_4"/>
    <property type="match status" value="1"/>
</dbReference>
<dbReference type="InterPro" id="IPR040122">
    <property type="entry name" value="Importin_beta"/>
</dbReference>
<evidence type="ECO:0008006" key="12">
    <source>
        <dbReference type="Google" id="ProtNLM"/>
    </source>
</evidence>
<dbReference type="RefSeq" id="XP_018225641.1">
    <property type="nucleotide sequence ID" value="XM_018370752.1"/>
</dbReference>
<dbReference type="GO" id="GO:0006606">
    <property type="term" value="P:protein import into nucleus"/>
    <property type="evidence" value="ECO:0007669"/>
    <property type="project" value="EnsemblFungi"/>
</dbReference>
<dbReference type="InterPro" id="IPR041653">
    <property type="entry name" value="Importin_rep_4"/>
</dbReference>
<dbReference type="InterPro" id="IPR016024">
    <property type="entry name" value="ARM-type_fold"/>
</dbReference>
<dbReference type="AlphaFoldDB" id="A0A0W4ZHB7"/>
<dbReference type="GO" id="GO:0005737">
    <property type="term" value="C:cytoplasm"/>
    <property type="evidence" value="ECO:0007669"/>
    <property type="project" value="UniProtKB-SubCell"/>
</dbReference>
<evidence type="ECO:0000259" key="8">
    <source>
        <dbReference type="Pfam" id="PF25574"/>
    </source>
</evidence>
<feature type="domain" description="Importin subunit beta-1/Transportin-1-like TPR repeats" evidence="8">
    <location>
        <begin position="470"/>
        <end position="636"/>
    </location>
</feature>
<dbReference type="OrthoDB" id="543373at2759"/>
<dbReference type="InterPro" id="IPR057672">
    <property type="entry name" value="TPR_IPO4/5"/>
</dbReference>
<dbReference type="SUPFAM" id="SSF48371">
    <property type="entry name" value="ARM repeat"/>
    <property type="match status" value="1"/>
</dbReference>
<name>A0A0W4ZHB7_PNEC8</name>
<reference evidence="11" key="1">
    <citation type="journal article" date="2016" name="Nat. Commun.">
        <title>Genome analysis of three Pneumocystis species reveals adaptation mechanisms to life exclusively in mammalian hosts.</title>
        <authorList>
            <person name="Ma L."/>
            <person name="Chen Z."/>
            <person name="Huang D.W."/>
            <person name="Kutty G."/>
            <person name="Ishihara M."/>
            <person name="Wang H."/>
            <person name="Abouelleil A."/>
            <person name="Bishop L."/>
            <person name="Davey E."/>
            <person name="Deng R."/>
            <person name="Deng X."/>
            <person name="Fan L."/>
            <person name="Fantoni G."/>
            <person name="Fitzgerald M."/>
            <person name="Gogineni E."/>
            <person name="Goldberg J.M."/>
            <person name="Handley G."/>
            <person name="Hu X."/>
            <person name="Huber C."/>
            <person name="Jiao X."/>
            <person name="Jones K."/>
            <person name="Levin J.Z."/>
            <person name="Liu Y."/>
            <person name="Macdonald P."/>
            <person name="Melnikov A."/>
            <person name="Raley C."/>
            <person name="Sassi M."/>
            <person name="Sherman B.T."/>
            <person name="Song X."/>
            <person name="Sykes S."/>
            <person name="Tran B."/>
            <person name="Walsh L."/>
            <person name="Xia Y."/>
            <person name="Yang J."/>
            <person name="Young S."/>
            <person name="Zeng Q."/>
            <person name="Zheng X."/>
            <person name="Stephens R."/>
            <person name="Nusbaum C."/>
            <person name="Birren B.W."/>
            <person name="Azadi P."/>
            <person name="Lempicki R.A."/>
            <person name="Cuomo C.A."/>
            <person name="Kovacs J.A."/>
        </authorList>
    </citation>
    <scope>NUCLEOTIDE SEQUENCE [LARGE SCALE GENOMIC DNA]</scope>
    <source>
        <strain evidence="11">B80</strain>
    </source>
</reference>
<evidence type="ECO:0000313" key="11">
    <source>
        <dbReference type="Proteomes" id="UP000054454"/>
    </source>
</evidence>
<dbReference type="Proteomes" id="UP000054454">
    <property type="component" value="Unassembled WGS sequence"/>
</dbReference>
<evidence type="ECO:0000313" key="10">
    <source>
        <dbReference type="EMBL" id="KTW27759.1"/>
    </source>
</evidence>
<dbReference type="GO" id="GO:0006406">
    <property type="term" value="P:mRNA export from nucleus"/>
    <property type="evidence" value="ECO:0007669"/>
    <property type="project" value="EnsemblFungi"/>
</dbReference>
<dbReference type="PANTHER" id="PTHR10527">
    <property type="entry name" value="IMPORTIN BETA"/>
    <property type="match status" value="1"/>
</dbReference>
<evidence type="ECO:0000256" key="7">
    <source>
        <dbReference type="ARBA" id="ARBA00023242"/>
    </source>
</evidence>
<organism evidence="10 11">
    <name type="scientific">Pneumocystis carinii (strain B80)</name>
    <name type="common">Rat pneumocystis pneumonia agent</name>
    <name type="synonym">Pneumocystis carinii f. sp. carinii</name>
    <dbReference type="NCBI Taxonomy" id="1408658"/>
    <lineage>
        <taxon>Eukaryota</taxon>
        <taxon>Fungi</taxon>
        <taxon>Dikarya</taxon>
        <taxon>Ascomycota</taxon>
        <taxon>Taphrinomycotina</taxon>
        <taxon>Pneumocystomycetes</taxon>
        <taxon>Pneumocystaceae</taxon>
        <taxon>Pneumocystis</taxon>
    </lineage>
</organism>
<dbReference type="InterPro" id="IPR011989">
    <property type="entry name" value="ARM-like"/>
</dbReference>
<comment type="subcellular location">
    <subcellularLocation>
        <location evidence="2">Cytoplasm</location>
    </subcellularLocation>
    <subcellularLocation>
        <location evidence="1">Nucleus</location>
    </subcellularLocation>
</comment>
<dbReference type="GO" id="GO:0007088">
    <property type="term" value="P:regulation of mitotic nuclear division"/>
    <property type="evidence" value="ECO:0007669"/>
    <property type="project" value="EnsemblFungi"/>
</dbReference>
<dbReference type="GeneID" id="28936955"/>
<sequence length="1096" mass="124150">MPFIEQETALALTSLLSSLKHTDNEIRMKAEASLHEQWIAQEPEILLVGLAEQVNISEDSSLRSFAVILLRRISFKPISFVNDTKETMLWNMLSQDGAKKVQSLLLESFTKENDENVRHKIADTISEVAHTLYDENVEWPELLYILSQCTKSMNSGQRESTFRIFASIPEILKKEDINVIKQVFELSLQDNDVKVRISSLKALSSLFTSLESDSHELVSLLPLMLDVFPPLLQSHDGESFTSALTYLIELAEVYPKIFKPYFPTVVQFFVESLKNKNLGNSARQSSLEFLVTFSEGAPGMCRKDENYAKSVIYECLSFMTEVGTEEGDKLDEWLETDDLDFAESELNHIVGEQAMDRLARKLGGKVILSIVFQWLPSLISSQDWHQRHASLMAISAIAEGCEKIMKAELGRVLDMVLPLLKDAHPRVRWAACNAIGQMSTDFAKTMQKKFHKQVLSELIPVLEAPEPRVQAHAAAALVNFCEEADNKILEPYLDDILNRLLYLLKNQKRYVQEQAITTIATVADAAEKKFIKYYDSIIPLLINILNQAKQKEYKLLRGKAIECVTLIAIAVGKEKFSSNSDEIIQTLGSIQNTITEPDDLQGSYLIAAWGRICKVMGKDFIPYMGAIMPPLLHSAKLKPDFTVLDDDDNNEKYLQEDGWEFISLQGQQIGIKTSALEEKCIAIEMLLCYAIELKAAFEPYVEEILKDIVIPGLNFYFHDGVRSASIKAVPQLLSCIKEAHGENNSKLMLVWETLLDKIINLIKTESAIDVLTELYQCLYESIDVVGNNCLNSEKMDTFITSSESQLQDYITRVQKRYHDHQTDEANLEDEDVASAIALDDDLLSEMSKTFHIIFKRHRLSFLPHWERLLPYLDEFANNQHDPNARQWAICVMDDLIEFTGPDAWKYKDHFLKLLSNGIIDDAPGVRQAAAYGIGVAGQYGGEPFSMICSASLPHLFRCFERPDSRSEDHIYATENICCAIAKILRFNSSKISEIDKAIELWVKTLPVTHDEEDAPYAYAFLVELIERNHVAVLSQPALVIDAIAQALESEVLQGHILDRILNSSKLFCRKLSQEQINMIISNMPLERQQVMASYFS</sequence>
<accession>A0A0W4ZHB7</accession>
<gene>
    <name evidence="10" type="ORF">T552_02199</name>
</gene>
<dbReference type="GO" id="GO:0060188">
    <property type="term" value="P:regulation of protein desumoylation"/>
    <property type="evidence" value="ECO:0007669"/>
    <property type="project" value="EnsemblFungi"/>
</dbReference>
<dbReference type="Pfam" id="PF25780">
    <property type="entry name" value="TPR_IPO5"/>
    <property type="match status" value="1"/>
</dbReference>
<keyword evidence="4" id="KW-0963">Cytoplasm</keyword>
<evidence type="ECO:0000259" key="9">
    <source>
        <dbReference type="Pfam" id="PF25780"/>
    </source>
</evidence>
<evidence type="ECO:0000256" key="3">
    <source>
        <dbReference type="ARBA" id="ARBA00022448"/>
    </source>
</evidence>
<evidence type="ECO:0000256" key="2">
    <source>
        <dbReference type="ARBA" id="ARBA00004496"/>
    </source>
</evidence>
<dbReference type="Pfam" id="PF18829">
    <property type="entry name" value="Importin_rep_6"/>
    <property type="match status" value="1"/>
</dbReference>
<feature type="domain" description="IPO4/5-like TPR repeats" evidence="9">
    <location>
        <begin position="114"/>
        <end position="268"/>
    </location>
</feature>
<dbReference type="EMBL" id="LFVZ01000009">
    <property type="protein sequence ID" value="KTW27759.1"/>
    <property type="molecule type" value="Genomic_DNA"/>
</dbReference>
<evidence type="ECO:0000256" key="1">
    <source>
        <dbReference type="ARBA" id="ARBA00004123"/>
    </source>
</evidence>